<dbReference type="PANTHER" id="PTHR15341">
    <property type="entry name" value="SUN-COR STEROID HORMONE RECEPTOR CO-REPRESSOR"/>
    <property type="match status" value="1"/>
</dbReference>
<dbReference type="GO" id="GO:0003723">
    <property type="term" value="F:RNA binding"/>
    <property type="evidence" value="ECO:0007669"/>
    <property type="project" value="UniProtKB-UniRule"/>
</dbReference>
<keyword evidence="4 7" id="KW-0698">rRNA processing</keyword>
<evidence type="ECO:0000256" key="5">
    <source>
        <dbReference type="ARBA" id="ARBA00022884"/>
    </source>
</evidence>
<comment type="similarity">
    <text evidence="2 7">Belongs to the C1D family.</text>
</comment>
<evidence type="ECO:0000256" key="6">
    <source>
        <dbReference type="ARBA" id="ARBA00023242"/>
    </source>
</evidence>
<comment type="function">
    <text evidence="7">Plays a role in the recruitment of the exosome to pre-rRNA to mediate the 3'-5' end processing of the 5.8S rRNA.</text>
</comment>
<gene>
    <name evidence="9" type="ORF">L9F63_018940</name>
</gene>
<evidence type="ECO:0000256" key="3">
    <source>
        <dbReference type="ARBA" id="ARBA00015212"/>
    </source>
</evidence>
<evidence type="ECO:0000313" key="9">
    <source>
        <dbReference type="EMBL" id="KAJ9587619.1"/>
    </source>
</evidence>
<dbReference type="GO" id="GO:0000178">
    <property type="term" value="C:exosome (RNase complex)"/>
    <property type="evidence" value="ECO:0007669"/>
    <property type="project" value="TreeGrafter"/>
</dbReference>
<evidence type="ECO:0000256" key="4">
    <source>
        <dbReference type="ARBA" id="ARBA00022552"/>
    </source>
</evidence>
<comment type="subcellular location">
    <subcellularLocation>
        <location evidence="7">Cytoplasm</location>
    </subcellularLocation>
    <subcellularLocation>
        <location evidence="7">Nucleus</location>
        <location evidence="7">Nucleolus</location>
    </subcellularLocation>
    <subcellularLocation>
        <location evidence="1 7">Nucleus</location>
    </subcellularLocation>
</comment>
<keyword evidence="7" id="KW-0963">Cytoplasm</keyword>
<evidence type="ECO:0000256" key="1">
    <source>
        <dbReference type="ARBA" id="ARBA00004123"/>
    </source>
</evidence>
<name>A0AAD7ZVL8_DIPPU</name>
<evidence type="ECO:0000256" key="8">
    <source>
        <dbReference type="SAM" id="MobiDB-lite"/>
    </source>
</evidence>
<dbReference type="GO" id="GO:0010468">
    <property type="term" value="P:regulation of gene expression"/>
    <property type="evidence" value="ECO:0007669"/>
    <property type="project" value="TreeGrafter"/>
</dbReference>
<dbReference type="GO" id="GO:0003677">
    <property type="term" value="F:DNA binding"/>
    <property type="evidence" value="ECO:0007669"/>
    <property type="project" value="UniProtKB-KW"/>
</dbReference>
<accession>A0AAD7ZVL8</accession>
<keyword evidence="10" id="KW-1185">Reference proteome</keyword>
<dbReference type="GO" id="GO:0005737">
    <property type="term" value="C:cytoplasm"/>
    <property type="evidence" value="ECO:0007669"/>
    <property type="project" value="UniProtKB-SubCell"/>
</dbReference>
<dbReference type="GO" id="GO:0005730">
    <property type="term" value="C:nucleolus"/>
    <property type="evidence" value="ECO:0007669"/>
    <property type="project" value="UniProtKB-SubCell"/>
</dbReference>
<dbReference type="InterPro" id="IPR007146">
    <property type="entry name" value="Sas10/Utp3/C1D"/>
</dbReference>
<organism evidence="9 10">
    <name type="scientific">Diploptera punctata</name>
    <name type="common">Pacific beetle cockroach</name>
    <dbReference type="NCBI Taxonomy" id="6984"/>
    <lineage>
        <taxon>Eukaryota</taxon>
        <taxon>Metazoa</taxon>
        <taxon>Ecdysozoa</taxon>
        <taxon>Arthropoda</taxon>
        <taxon>Hexapoda</taxon>
        <taxon>Insecta</taxon>
        <taxon>Pterygota</taxon>
        <taxon>Neoptera</taxon>
        <taxon>Polyneoptera</taxon>
        <taxon>Dictyoptera</taxon>
        <taxon>Blattodea</taxon>
        <taxon>Blaberoidea</taxon>
        <taxon>Blaberidae</taxon>
        <taxon>Diplopterinae</taxon>
        <taxon>Diploptera</taxon>
    </lineage>
</organism>
<keyword evidence="7" id="KW-0238">DNA-binding</keyword>
<comment type="subunit">
    <text evidence="7">Monomer and homodimer.</text>
</comment>
<evidence type="ECO:0000256" key="7">
    <source>
        <dbReference type="RuleBase" id="RU368003"/>
    </source>
</evidence>
<sequence>MDFQELAGDNDFTARIKHFHESVDEIGEFVRNACESNVYDKLSLDDKVKYDLFLSYSLNTLFWMYLRTQGVDPLKHPVKNEIDRIREYNVKTKEIQDRKIMPHIDVAAAQRFIRNGLWQPNQKDNDSGRQCENITDTG</sequence>
<reference evidence="9" key="1">
    <citation type="journal article" date="2023" name="IScience">
        <title>Live-bearing cockroach genome reveals convergent evolutionary mechanisms linked to viviparity in insects and beyond.</title>
        <authorList>
            <person name="Fouks B."/>
            <person name="Harrison M.C."/>
            <person name="Mikhailova A.A."/>
            <person name="Marchal E."/>
            <person name="English S."/>
            <person name="Carruthers M."/>
            <person name="Jennings E.C."/>
            <person name="Chiamaka E.L."/>
            <person name="Frigard R.A."/>
            <person name="Pippel M."/>
            <person name="Attardo G.M."/>
            <person name="Benoit J.B."/>
            <person name="Bornberg-Bauer E."/>
            <person name="Tobe S.S."/>
        </authorList>
    </citation>
    <scope>NUCLEOTIDE SEQUENCE</scope>
    <source>
        <strain evidence="9">Stay&amp;Tobe</strain>
    </source>
</reference>
<reference evidence="9" key="2">
    <citation type="submission" date="2023-05" db="EMBL/GenBank/DDBJ databases">
        <authorList>
            <person name="Fouks B."/>
        </authorList>
    </citation>
    <scope>NUCLEOTIDE SEQUENCE</scope>
    <source>
        <strain evidence="9">Stay&amp;Tobe</strain>
        <tissue evidence="9">Testes</tissue>
    </source>
</reference>
<feature type="region of interest" description="Disordered" evidence="8">
    <location>
        <begin position="119"/>
        <end position="138"/>
    </location>
</feature>
<keyword evidence="6 7" id="KW-0539">Nucleus</keyword>
<evidence type="ECO:0000313" key="10">
    <source>
        <dbReference type="Proteomes" id="UP001233999"/>
    </source>
</evidence>
<evidence type="ECO:0000256" key="2">
    <source>
        <dbReference type="ARBA" id="ARBA00009154"/>
    </source>
</evidence>
<protein>
    <recommendedName>
        <fullName evidence="3 7">Nuclear nucleic acid-binding protein C1D</fullName>
    </recommendedName>
</protein>
<dbReference type="Pfam" id="PF04000">
    <property type="entry name" value="Sas10_Utp3"/>
    <property type="match status" value="1"/>
</dbReference>
<dbReference type="InterPro" id="IPR011082">
    <property type="entry name" value="Exosome-assoc_fac/DNA_repair"/>
</dbReference>
<dbReference type="AlphaFoldDB" id="A0AAD7ZVL8"/>
<comment type="caution">
    <text evidence="9">The sequence shown here is derived from an EMBL/GenBank/DDBJ whole genome shotgun (WGS) entry which is preliminary data.</text>
</comment>
<dbReference type="PANTHER" id="PTHR15341:SF3">
    <property type="entry name" value="NUCLEAR NUCLEIC ACID-BINDING PROTEIN C1D"/>
    <property type="match status" value="1"/>
</dbReference>
<dbReference type="Proteomes" id="UP001233999">
    <property type="component" value="Unassembled WGS sequence"/>
</dbReference>
<dbReference type="GO" id="GO:0000460">
    <property type="term" value="P:maturation of 5.8S rRNA"/>
    <property type="evidence" value="ECO:0007669"/>
    <property type="project" value="TreeGrafter"/>
</dbReference>
<proteinExistence type="inferred from homology"/>
<dbReference type="EMBL" id="JASPKZ010006081">
    <property type="protein sequence ID" value="KAJ9587619.1"/>
    <property type="molecule type" value="Genomic_DNA"/>
</dbReference>
<keyword evidence="5 7" id="KW-0694">RNA-binding</keyword>